<dbReference type="PROSITE" id="PS50222">
    <property type="entry name" value="EF_HAND_2"/>
    <property type="match status" value="3"/>
</dbReference>
<reference evidence="6" key="1">
    <citation type="submission" date="2024-02" db="UniProtKB">
        <authorList>
            <consortium name="WormBaseParasite"/>
        </authorList>
    </citation>
    <scope>IDENTIFICATION</scope>
</reference>
<dbReference type="Pfam" id="PF13202">
    <property type="entry name" value="EF-hand_5"/>
    <property type="match status" value="1"/>
</dbReference>
<dbReference type="PANTHER" id="PTHR34524:SF6">
    <property type="entry name" value="CALCYPHOSINE LIKE"/>
    <property type="match status" value="1"/>
</dbReference>
<feature type="domain" description="EF-hand" evidence="4">
    <location>
        <begin position="60"/>
        <end position="95"/>
    </location>
</feature>
<name>A0AAF3EZL2_9BILA</name>
<dbReference type="PROSITE" id="PS00018">
    <property type="entry name" value="EF_HAND_1"/>
    <property type="match status" value="3"/>
</dbReference>
<dbReference type="GO" id="GO:0043226">
    <property type="term" value="C:organelle"/>
    <property type="evidence" value="ECO:0007669"/>
    <property type="project" value="UniProtKB-ARBA"/>
</dbReference>
<dbReference type="Gene3D" id="1.10.238.10">
    <property type="entry name" value="EF-hand"/>
    <property type="match status" value="2"/>
</dbReference>
<keyword evidence="5" id="KW-1185">Reference proteome</keyword>
<evidence type="ECO:0000256" key="3">
    <source>
        <dbReference type="ARBA" id="ARBA00022837"/>
    </source>
</evidence>
<keyword evidence="1" id="KW-0479">Metal-binding</keyword>
<protein>
    <recommendedName>
        <fullName evidence="4">EF-hand domain-containing protein</fullName>
    </recommendedName>
</protein>
<dbReference type="PANTHER" id="PTHR34524">
    <property type="entry name" value="CALCYPHOSIN"/>
    <property type="match status" value="1"/>
</dbReference>
<dbReference type="SUPFAM" id="SSF47473">
    <property type="entry name" value="EF-hand"/>
    <property type="match status" value="1"/>
</dbReference>
<feature type="domain" description="EF-hand" evidence="4">
    <location>
        <begin position="96"/>
        <end position="131"/>
    </location>
</feature>
<proteinExistence type="predicted"/>
<evidence type="ECO:0000256" key="1">
    <source>
        <dbReference type="ARBA" id="ARBA00022723"/>
    </source>
</evidence>
<evidence type="ECO:0000256" key="2">
    <source>
        <dbReference type="ARBA" id="ARBA00022737"/>
    </source>
</evidence>
<dbReference type="WBParaSite" id="MBELARI_LOCUS19551">
    <property type="protein sequence ID" value="MBELARI_LOCUS19551"/>
    <property type="gene ID" value="MBELARI_LOCUS19551"/>
</dbReference>
<dbReference type="InterPro" id="IPR018247">
    <property type="entry name" value="EF_Hand_1_Ca_BS"/>
</dbReference>
<dbReference type="InterPro" id="IPR011992">
    <property type="entry name" value="EF-hand-dom_pair"/>
</dbReference>
<dbReference type="GO" id="GO:0005509">
    <property type="term" value="F:calcium ion binding"/>
    <property type="evidence" value="ECO:0007669"/>
    <property type="project" value="InterPro"/>
</dbReference>
<dbReference type="InterPro" id="IPR002048">
    <property type="entry name" value="EF_hand_dom"/>
</dbReference>
<evidence type="ECO:0000313" key="5">
    <source>
        <dbReference type="Proteomes" id="UP000887575"/>
    </source>
</evidence>
<dbReference type="SMART" id="SM00054">
    <property type="entry name" value="EFh"/>
    <property type="match status" value="3"/>
</dbReference>
<keyword evidence="2" id="KW-0677">Repeat</keyword>
<sequence>MSCVNRSACFQVIGNFSPILQMADQNVTEEELKRQRKQELRLCTDPLRKLQLALLLRGSTGIKEFSRSFRIMDDDGNKQLTRDEFNKGMHDCQVPLSLEECASLFTQVDTNKSGSVNFDEFLFMLRPPMSETRRKLIDLAFGKMDKSKDGFITAADMKGVFNARKHPKFLSGEKTEEQIFNMYLAHFEIGGHQDGKVTKEEFFNYYNAISASIDNDCYFDLMMRNAWKI</sequence>
<dbReference type="InterPro" id="IPR051581">
    <property type="entry name" value="Ca-bind"/>
</dbReference>
<evidence type="ECO:0000259" key="4">
    <source>
        <dbReference type="PROSITE" id="PS50222"/>
    </source>
</evidence>
<dbReference type="AlphaFoldDB" id="A0AAF3EZL2"/>
<feature type="domain" description="EF-hand" evidence="4">
    <location>
        <begin position="132"/>
        <end position="167"/>
    </location>
</feature>
<evidence type="ECO:0000313" key="6">
    <source>
        <dbReference type="WBParaSite" id="MBELARI_LOCUS19551"/>
    </source>
</evidence>
<organism evidence="5 6">
    <name type="scientific">Mesorhabditis belari</name>
    <dbReference type="NCBI Taxonomy" id="2138241"/>
    <lineage>
        <taxon>Eukaryota</taxon>
        <taxon>Metazoa</taxon>
        <taxon>Ecdysozoa</taxon>
        <taxon>Nematoda</taxon>
        <taxon>Chromadorea</taxon>
        <taxon>Rhabditida</taxon>
        <taxon>Rhabditina</taxon>
        <taxon>Rhabditomorpha</taxon>
        <taxon>Rhabditoidea</taxon>
        <taxon>Rhabditidae</taxon>
        <taxon>Mesorhabditinae</taxon>
        <taxon>Mesorhabditis</taxon>
    </lineage>
</organism>
<dbReference type="CDD" id="cd00051">
    <property type="entry name" value="EFh"/>
    <property type="match status" value="1"/>
</dbReference>
<keyword evidence="3" id="KW-0106">Calcium</keyword>
<dbReference type="Proteomes" id="UP000887575">
    <property type="component" value="Unassembled WGS sequence"/>
</dbReference>
<accession>A0AAF3EZL2</accession>
<dbReference type="FunFam" id="1.10.238.10:FF:000178">
    <property type="entry name" value="Calmodulin-2 A"/>
    <property type="match status" value="1"/>
</dbReference>
<dbReference type="Pfam" id="PF13499">
    <property type="entry name" value="EF-hand_7"/>
    <property type="match status" value="1"/>
</dbReference>